<dbReference type="AlphaFoldDB" id="A0A6S6ST31"/>
<proteinExistence type="predicted"/>
<name>A0A6S6ST31_9BACT</name>
<evidence type="ECO:0008006" key="2">
    <source>
        <dbReference type="Google" id="ProtNLM"/>
    </source>
</evidence>
<dbReference type="EMBL" id="CACVAR010000168">
    <property type="protein sequence ID" value="CAA6808033.1"/>
    <property type="molecule type" value="Genomic_DNA"/>
</dbReference>
<dbReference type="Gene3D" id="3.10.450.530">
    <property type="entry name" value="Ribonuclease toxin, BrnT, of type II toxin-antitoxin system"/>
    <property type="match status" value="1"/>
</dbReference>
<protein>
    <recommendedName>
        <fullName evidence="2">BrnT family toxin</fullName>
    </recommendedName>
</protein>
<sequence length="97" mass="11317">MNYNFEWDINKARTNLTKHKISFEGATSVFKDKQAISISDEEHSNNEERWLTIGMDEVTRTLVVIHTYISINENNANIRLISARKATKKEQQIYKEG</sequence>
<dbReference type="InterPro" id="IPR038573">
    <property type="entry name" value="BrnT_sf"/>
</dbReference>
<accession>A0A6S6ST31</accession>
<dbReference type="InterPro" id="IPR007460">
    <property type="entry name" value="BrnT_toxin"/>
</dbReference>
<dbReference type="Pfam" id="PF04365">
    <property type="entry name" value="BrnT_toxin"/>
    <property type="match status" value="1"/>
</dbReference>
<organism evidence="1">
    <name type="scientific">uncultured Sulfurovum sp</name>
    <dbReference type="NCBI Taxonomy" id="269237"/>
    <lineage>
        <taxon>Bacteria</taxon>
        <taxon>Pseudomonadati</taxon>
        <taxon>Campylobacterota</taxon>
        <taxon>Epsilonproteobacteria</taxon>
        <taxon>Campylobacterales</taxon>
        <taxon>Sulfurovaceae</taxon>
        <taxon>Sulfurovum</taxon>
        <taxon>environmental samples</taxon>
    </lineage>
</organism>
<reference evidence="1" key="1">
    <citation type="submission" date="2020-01" db="EMBL/GenBank/DDBJ databases">
        <authorList>
            <person name="Meier V. D."/>
            <person name="Meier V D."/>
        </authorList>
    </citation>
    <scope>NUCLEOTIDE SEQUENCE</scope>
    <source>
        <strain evidence="1">HLG_WM_MAG_03</strain>
    </source>
</reference>
<evidence type="ECO:0000313" key="1">
    <source>
        <dbReference type="EMBL" id="CAA6808033.1"/>
    </source>
</evidence>
<gene>
    <name evidence="1" type="ORF">HELGO_WM15001</name>
</gene>